<keyword evidence="2" id="KW-1185">Reference proteome</keyword>
<dbReference type="Pfam" id="PF02958">
    <property type="entry name" value="EcKL"/>
    <property type="match status" value="1"/>
</dbReference>
<dbReference type="WBParaSite" id="NBR_0001261101-mRNA-1">
    <property type="protein sequence ID" value="NBR_0001261101-mRNA-1"/>
    <property type="gene ID" value="NBR_0001261101"/>
</dbReference>
<reference evidence="3" key="1">
    <citation type="submission" date="2017-02" db="UniProtKB">
        <authorList>
            <consortium name="WormBaseParasite"/>
        </authorList>
    </citation>
    <scope>IDENTIFICATION</scope>
</reference>
<dbReference type="InterPro" id="IPR004119">
    <property type="entry name" value="EcKL"/>
</dbReference>
<proteinExistence type="predicted"/>
<dbReference type="Proteomes" id="UP000271162">
    <property type="component" value="Unassembled WGS sequence"/>
</dbReference>
<evidence type="ECO:0000313" key="2">
    <source>
        <dbReference type="Proteomes" id="UP000271162"/>
    </source>
</evidence>
<evidence type="ECO:0000313" key="3">
    <source>
        <dbReference type="WBParaSite" id="NBR_0001261101-mRNA-1"/>
    </source>
</evidence>
<dbReference type="InterPro" id="IPR011009">
    <property type="entry name" value="Kinase-like_dom_sf"/>
</dbReference>
<dbReference type="OMA" id="CIFKENA"/>
<evidence type="ECO:0000313" key="1">
    <source>
        <dbReference type="EMBL" id="VDL76201.1"/>
    </source>
</evidence>
<reference evidence="1 2" key="2">
    <citation type="submission" date="2018-11" db="EMBL/GenBank/DDBJ databases">
        <authorList>
            <consortium name="Pathogen Informatics"/>
        </authorList>
    </citation>
    <scope>NUCLEOTIDE SEQUENCE [LARGE SCALE GENOMIC DNA]</scope>
</reference>
<organism evidence="3">
    <name type="scientific">Nippostrongylus brasiliensis</name>
    <name type="common">Rat hookworm</name>
    <dbReference type="NCBI Taxonomy" id="27835"/>
    <lineage>
        <taxon>Eukaryota</taxon>
        <taxon>Metazoa</taxon>
        <taxon>Ecdysozoa</taxon>
        <taxon>Nematoda</taxon>
        <taxon>Chromadorea</taxon>
        <taxon>Rhabditida</taxon>
        <taxon>Rhabditina</taxon>
        <taxon>Rhabditomorpha</taxon>
        <taxon>Strongyloidea</taxon>
        <taxon>Heligmosomidae</taxon>
        <taxon>Nippostrongylus</taxon>
    </lineage>
</organism>
<name>A0A0N4Y8P3_NIPBR</name>
<dbReference type="AlphaFoldDB" id="A0A0N4Y8P3"/>
<protein>
    <submittedName>
        <fullName evidence="3">CHK domain-containing protein</fullName>
    </submittedName>
</protein>
<sequence length="155" mass="18098">LEAVLRHTEVCPEPSDRVICHGRLSAENCIFKENANYTNVHFGDVAFDLSHLIIASAEPSVRRSKYMAIFRRYYYARVDHRTTDFPLSVLKRLFRKHHKHAVLLGIEPLLEVLTSSESEEVKQAHSYRWESALDDAYHFTTTEYVDDYEYSVFAK</sequence>
<dbReference type="EMBL" id="UYSL01020806">
    <property type="protein sequence ID" value="VDL76201.1"/>
    <property type="molecule type" value="Genomic_DNA"/>
</dbReference>
<dbReference type="SUPFAM" id="SSF56112">
    <property type="entry name" value="Protein kinase-like (PK-like)"/>
    <property type="match status" value="1"/>
</dbReference>
<accession>A0A0N4Y8P3</accession>
<gene>
    <name evidence="1" type="ORF">NBR_LOCUS12612</name>
</gene>